<accession>A0A1H0P3P9</accession>
<evidence type="ECO:0000313" key="2">
    <source>
        <dbReference type="EMBL" id="SDO99581.1"/>
    </source>
</evidence>
<dbReference type="InterPro" id="IPR037522">
    <property type="entry name" value="HD_GYP_dom"/>
</dbReference>
<dbReference type="PANTHER" id="PTHR43155:SF2">
    <property type="entry name" value="CYCLIC DI-GMP PHOSPHODIESTERASE PA4108"/>
    <property type="match status" value="1"/>
</dbReference>
<dbReference type="PANTHER" id="PTHR43155">
    <property type="entry name" value="CYCLIC DI-GMP PHOSPHODIESTERASE PA4108-RELATED"/>
    <property type="match status" value="1"/>
</dbReference>
<dbReference type="SUPFAM" id="SSF109604">
    <property type="entry name" value="HD-domain/PDEase-like"/>
    <property type="match status" value="1"/>
</dbReference>
<dbReference type="Pfam" id="PF13487">
    <property type="entry name" value="HD_5"/>
    <property type="match status" value="1"/>
</dbReference>
<dbReference type="NCBIfam" id="TIGR00277">
    <property type="entry name" value="HDIG"/>
    <property type="match status" value="1"/>
</dbReference>
<dbReference type="OrthoDB" id="9764808at2"/>
<evidence type="ECO:0000259" key="1">
    <source>
        <dbReference type="PROSITE" id="PS51832"/>
    </source>
</evidence>
<dbReference type="AlphaFoldDB" id="A0A1H0P3P9"/>
<dbReference type="InterPro" id="IPR003607">
    <property type="entry name" value="HD/PDEase_dom"/>
</dbReference>
<dbReference type="SMART" id="SM00471">
    <property type="entry name" value="HDc"/>
    <property type="match status" value="1"/>
</dbReference>
<name>A0A1H0P3P9_9PSED</name>
<dbReference type="RefSeq" id="WP_090188729.1">
    <property type="nucleotide sequence ID" value="NZ_LT629705.1"/>
</dbReference>
<protein>
    <submittedName>
        <fullName evidence="2">HDIG domain-containing protein</fullName>
    </submittedName>
</protein>
<dbReference type="EMBL" id="LT629705">
    <property type="protein sequence ID" value="SDO99581.1"/>
    <property type="molecule type" value="Genomic_DNA"/>
</dbReference>
<dbReference type="Proteomes" id="UP000198827">
    <property type="component" value="Chromosome I"/>
</dbReference>
<dbReference type="Gene3D" id="1.10.3210.10">
    <property type="entry name" value="Hypothetical protein af1432"/>
    <property type="match status" value="1"/>
</dbReference>
<reference evidence="2 3" key="1">
    <citation type="submission" date="2016-10" db="EMBL/GenBank/DDBJ databases">
        <authorList>
            <person name="de Groot N.N."/>
        </authorList>
    </citation>
    <scope>NUCLEOTIDE SEQUENCE [LARGE SCALE GENOMIC DNA]</scope>
    <source>
        <strain evidence="2 3">CECT 7543</strain>
    </source>
</reference>
<dbReference type="InterPro" id="IPR021812">
    <property type="entry name" value="DUF3391"/>
</dbReference>
<organism evidence="2 3">
    <name type="scientific">Pseudomonas arsenicoxydans</name>
    <dbReference type="NCBI Taxonomy" id="702115"/>
    <lineage>
        <taxon>Bacteria</taxon>
        <taxon>Pseudomonadati</taxon>
        <taxon>Pseudomonadota</taxon>
        <taxon>Gammaproteobacteria</taxon>
        <taxon>Pseudomonadales</taxon>
        <taxon>Pseudomonadaceae</taxon>
        <taxon>Pseudomonas</taxon>
    </lineage>
</organism>
<dbReference type="PROSITE" id="PS51832">
    <property type="entry name" value="HD_GYP"/>
    <property type="match status" value="1"/>
</dbReference>
<dbReference type="GO" id="GO:0008081">
    <property type="term" value="F:phosphoric diester hydrolase activity"/>
    <property type="evidence" value="ECO:0007669"/>
    <property type="project" value="UniProtKB-ARBA"/>
</dbReference>
<proteinExistence type="predicted"/>
<dbReference type="Pfam" id="PF11871">
    <property type="entry name" value="DUF3391"/>
    <property type="match status" value="1"/>
</dbReference>
<dbReference type="CDD" id="cd00077">
    <property type="entry name" value="HDc"/>
    <property type="match status" value="1"/>
</dbReference>
<evidence type="ECO:0000313" key="3">
    <source>
        <dbReference type="Proteomes" id="UP000198827"/>
    </source>
</evidence>
<gene>
    <name evidence="2" type="ORF">SAMN04489798_4408</name>
</gene>
<sequence>MLKYIAVSELRLGMYIHEFCGSGIEHPLWKNGFFLQDLHDLQRIYDSKVLDLWINISRGVDIESRSVDEPPPFAAPQSALDQKAKVVTYFDQEVSLALKLCARSKAAVEKMFNDLRMGRVTENPQVTELVGEIFDSVSRHPDALISLARLKTSDEYTYMHSVAVCALMIALAREMNLSPDLVREAGLAGLMHDVGKSMIPIAILNKPGKLLDGEFETMRRHPVAGAHMLQGNPHFTPQVLDVCLHHHERFDGSGYPHKLVGSQISLLARMGAICDVYDAVTSDRPYKKAWGPADSIHRMAEWQGHFDSNIFHAFVRCVGIYPVGSLVRLESGRIGVVSEQNKNALLTPKVIVFFSTLSKKSIPQAIVDLAILVGQDRIVRRESPERWKFKDIDQLWSGLSSVKKSHFD</sequence>
<dbReference type="InterPro" id="IPR006675">
    <property type="entry name" value="HDIG_dom"/>
</dbReference>
<feature type="domain" description="HD-GYP" evidence="1">
    <location>
        <begin position="133"/>
        <end position="330"/>
    </location>
</feature>